<dbReference type="PANTHER" id="PTHR42760">
    <property type="entry name" value="SHORT-CHAIN DEHYDROGENASES/REDUCTASES FAMILY MEMBER"/>
    <property type="match status" value="1"/>
</dbReference>
<dbReference type="RefSeq" id="WP_381432268.1">
    <property type="nucleotide sequence ID" value="NZ_JBHSNO010000005.1"/>
</dbReference>
<dbReference type="PROSITE" id="PS00061">
    <property type="entry name" value="ADH_SHORT"/>
    <property type="match status" value="1"/>
</dbReference>
<dbReference type="EC" id="1.1.1.-" evidence="4"/>
<dbReference type="InterPro" id="IPR036291">
    <property type="entry name" value="NAD(P)-bd_dom_sf"/>
</dbReference>
<dbReference type="EMBL" id="JBHSNO010000005">
    <property type="protein sequence ID" value="MFC5588730.1"/>
    <property type="molecule type" value="Genomic_DNA"/>
</dbReference>
<proteinExistence type="inferred from homology"/>
<evidence type="ECO:0000256" key="2">
    <source>
        <dbReference type="ARBA" id="ARBA00023002"/>
    </source>
</evidence>
<dbReference type="SUPFAM" id="SSF51735">
    <property type="entry name" value="NAD(P)-binding Rossmann-fold domains"/>
    <property type="match status" value="1"/>
</dbReference>
<name>A0ABW0TGZ4_9BACL</name>
<comment type="caution">
    <text evidence="4">The sequence shown here is derived from an EMBL/GenBank/DDBJ whole genome shotgun (WGS) entry which is preliminary data.</text>
</comment>
<dbReference type="GO" id="GO:0016491">
    <property type="term" value="F:oxidoreductase activity"/>
    <property type="evidence" value="ECO:0007669"/>
    <property type="project" value="UniProtKB-KW"/>
</dbReference>
<dbReference type="NCBIfam" id="NF005559">
    <property type="entry name" value="PRK07231.1"/>
    <property type="match status" value="1"/>
</dbReference>
<dbReference type="PRINTS" id="PR00081">
    <property type="entry name" value="GDHRDH"/>
</dbReference>
<comment type="similarity">
    <text evidence="1">Belongs to the short-chain dehydrogenases/reductases (SDR) family.</text>
</comment>
<dbReference type="InterPro" id="IPR057326">
    <property type="entry name" value="KR_dom"/>
</dbReference>
<accession>A0ABW0TGZ4</accession>
<dbReference type="Gene3D" id="3.40.50.720">
    <property type="entry name" value="NAD(P)-binding Rossmann-like Domain"/>
    <property type="match status" value="1"/>
</dbReference>
<evidence type="ECO:0000313" key="5">
    <source>
        <dbReference type="Proteomes" id="UP001596109"/>
    </source>
</evidence>
<dbReference type="PRINTS" id="PR00080">
    <property type="entry name" value="SDRFAMILY"/>
</dbReference>
<dbReference type="InterPro" id="IPR002347">
    <property type="entry name" value="SDR_fam"/>
</dbReference>
<feature type="domain" description="Ketoreductase" evidence="3">
    <location>
        <begin position="9"/>
        <end position="178"/>
    </location>
</feature>
<dbReference type="SMART" id="SM00822">
    <property type="entry name" value="PKS_KR"/>
    <property type="match status" value="1"/>
</dbReference>
<keyword evidence="5" id="KW-1185">Reference proteome</keyword>
<dbReference type="InterPro" id="IPR020904">
    <property type="entry name" value="Sc_DH/Rdtase_CS"/>
</dbReference>
<organism evidence="4 5">
    <name type="scientific">Sporosarcina soli</name>
    <dbReference type="NCBI Taxonomy" id="334736"/>
    <lineage>
        <taxon>Bacteria</taxon>
        <taxon>Bacillati</taxon>
        <taxon>Bacillota</taxon>
        <taxon>Bacilli</taxon>
        <taxon>Bacillales</taxon>
        <taxon>Caryophanaceae</taxon>
        <taxon>Sporosarcina</taxon>
    </lineage>
</organism>
<keyword evidence="2 4" id="KW-0560">Oxidoreductase</keyword>
<dbReference type="Proteomes" id="UP001596109">
    <property type="component" value="Unassembled WGS sequence"/>
</dbReference>
<protein>
    <submittedName>
        <fullName evidence="4">SDR family NAD(P)-dependent oxidoreductase</fullName>
        <ecNumber evidence="4">1.1.1.-</ecNumber>
    </submittedName>
</protein>
<evidence type="ECO:0000256" key="1">
    <source>
        <dbReference type="ARBA" id="ARBA00006484"/>
    </source>
</evidence>
<gene>
    <name evidence="4" type="ORF">ACFPRA_07520</name>
</gene>
<evidence type="ECO:0000313" key="4">
    <source>
        <dbReference type="EMBL" id="MFC5588730.1"/>
    </source>
</evidence>
<sequence length="255" mass="27326">MNLFDVQDKVVIVTGAGRGIGRSVAKGFADAGANVLVCSRTERELITLREEIEATGGICEVAPCDVTVQSDIEHVIRIAIEKYGKIDVLINNAGITKKMPAKDIALEDFKQIIDINLTSVFLFAQLVGRVMIEQGSGKIINVSSVASSQGLTGSIAYAASKGGVTMLTKTLAIEWAEYGVQVNAIAPAYVETPLVEVVKQTREGFEAAIINRTPMRRMAKPEEMVGACIFLGSEASSYMTGETIFLDGGWKAYGL</sequence>
<evidence type="ECO:0000259" key="3">
    <source>
        <dbReference type="SMART" id="SM00822"/>
    </source>
</evidence>
<dbReference type="Pfam" id="PF13561">
    <property type="entry name" value="adh_short_C2"/>
    <property type="match status" value="1"/>
</dbReference>
<dbReference type="PANTHER" id="PTHR42760:SF133">
    <property type="entry name" value="3-OXOACYL-[ACYL-CARRIER-PROTEIN] REDUCTASE"/>
    <property type="match status" value="1"/>
</dbReference>
<reference evidence="5" key="1">
    <citation type="journal article" date="2019" name="Int. J. Syst. Evol. Microbiol.">
        <title>The Global Catalogue of Microorganisms (GCM) 10K type strain sequencing project: providing services to taxonomists for standard genome sequencing and annotation.</title>
        <authorList>
            <consortium name="The Broad Institute Genomics Platform"/>
            <consortium name="The Broad Institute Genome Sequencing Center for Infectious Disease"/>
            <person name="Wu L."/>
            <person name="Ma J."/>
        </authorList>
    </citation>
    <scope>NUCLEOTIDE SEQUENCE [LARGE SCALE GENOMIC DNA]</scope>
    <source>
        <strain evidence="5">CGMCC 4.1434</strain>
    </source>
</reference>